<name>A0ABY8EH67_9FIRM</name>
<dbReference type="Proteomes" id="UP001222800">
    <property type="component" value="Chromosome"/>
</dbReference>
<evidence type="ECO:0000313" key="2">
    <source>
        <dbReference type="Proteomes" id="UP001222800"/>
    </source>
</evidence>
<dbReference type="EMBL" id="CP120733">
    <property type="protein sequence ID" value="WFD12293.1"/>
    <property type="molecule type" value="Genomic_DNA"/>
</dbReference>
<gene>
    <name evidence="1" type="ORF">P4S50_09455</name>
</gene>
<proteinExistence type="predicted"/>
<dbReference type="RefSeq" id="WP_277734626.1">
    <property type="nucleotide sequence ID" value="NZ_CP120733.1"/>
</dbReference>
<reference evidence="1 2" key="1">
    <citation type="submission" date="2023-03" db="EMBL/GenBank/DDBJ databases">
        <title>Complete genome sequence of Tepidibacter sp. SWIR-1, isolated from a deep-sea hydrothermal vent.</title>
        <authorList>
            <person name="Li X."/>
        </authorList>
    </citation>
    <scope>NUCLEOTIDE SEQUENCE [LARGE SCALE GENOMIC DNA]</scope>
    <source>
        <strain evidence="1 2">SWIR-1</strain>
    </source>
</reference>
<organism evidence="1 2">
    <name type="scientific">Tepidibacter hydrothermalis</name>
    <dbReference type="NCBI Taxonomy" id="3036126"/>
    <lineage>
        <taxon>Bacteria</taxon>
        <taxon>Bacillati</taxon>
        <taxon>Bacillota</taxon>
        <taxon>Clostridia</taxon>
        <taxon>Peptostreptococcales</taxon>
        <taxon>Peptostreptococcaceae</taxon>
        <taxon>Tepidibacter</taxon>
    </lineage>
</organism>
<keyword evidence="2" id="KW-1185">Reference proteome</keyword>
<protein>
    <submittedName>
        <fullName evidence="1">Uncharacterized protein</fullName>
    </submittedName>
</protein>
<sequence length="127" mass="15005">MNILFEKQEHKNNKEKKKMMYFIVEDNTTGDLRAEKRNFINMQSKYNPDGWTYEDIAGPNEKIIIETIYKSEIDEKLKKLRPTPLGFKVDKHIKVSLEKIAKEQNLSLIEVTTMALNEFIEKNNQLL</sequence>
<accession>A0ABY8EH67</accession>
<evidence type="ECO:0000313" key="1">
    <source>
        <dbReference type="EMBL" id="WFD12293.1"/>
    </source>
</evidence>